<reference evidence="4 5" key="1">
    <citation type="journal article" date="2005" name="Genome Res.">
        <title>Living with two extremes: conclusions from the genome sequence of Natronomonas pharaonis.</title>
        <authorList>
            <person name="Falb M."/>
            <person name="Pfeiffer F."/>
            <person name="Palm P."/>
            <person name="Rodewald K."/>
            <person name="Hickmann V."/>
            <person name="Tittor J."/>
            <person name="Oesterhelt D."/>
        </authorList>
    </citation>
    <scope>NUCLEOTIDE SEQUENCE [LARGE SCALE GENOMIC DNA]</scope>
    <source>
        <strain evidence="5">ATCC 35678 / DSM 2160 / CIP 103997 / JCM 8858 / NBRC 14720 / NCIMB 2260 / Gabara</strain>
    </source>
</reference>
<accession>A0A1U7EVP0</accession>
<evidence type="ECO:0000256" key="1">
    <source>
        <dbReference type="SAM" id="MobiDB-lite"/>
    </source>
</evidence>
<dbReference type="AlphaFoldDB" id="A0A1U7EVP0"/>
<evidence type="ECO:0000313" key="4">
    <source>
        <dbReference type="EMBL" id="CAI49127.1"/>
    </source>
</evidence>
<evidence type="ECO:0000259" key="3">
    <source>
        <dbReference type="Pfam" id="PF26602"/>
    </source>
</evidence>
<dbReference type="Pfam" id="PF24250">
    <property type="entry name" value="HVO_2718"/>
    <property type="match status" value="1"/>
</dbReference>
<dbReference type="InterPro" id="IPR058562">
    <property type="entry name" value="MJ0586_N"/>
</dbReference>
<evidence type="ECO:0000313" key="5">
    <source>
        <dbReference type="Proteomes" id="UP000002698"/>
    </source>
</evidence>
<feature type="region of interest" description="Disordered" evidence="1">
    <location>
        <begin position="44"/>
        <end position="74"/>
    </location>
</feature>
<dbReference type="GeneID" id="3701343"/>
<feature type="domain" description="MJ0586 N-terminal zinc binding" evidence="3">
    <location>
        <begin position="15"/>
        <end position="48"/>
    </location>
</feature>
<sequence>MAKYSTGGVGGDESGACELCGAEDRSLETATVAGAELNVCDQCLKHGDGDAGQTDTEDRTQERKRRKKAAQNVARLDDARKVDTDWQEDTEYEEDPLPYLVSDYGTLVEQARQAEGLQIDELAREVGADEDDVVAVEQGRAARANVGGSLISALEERLDIELADT</sequence>
<proteinExistence type="predicted"/>
<dbReference type="EMBL" id="CR936257">
    <property type="protein sequence ID" value="CAI49127.1"/>
    <property type="molecule type" value="Genomic_DNA"/>
</dbReference>
<dbReference type="RefSeq" id="WP_011322756.1">
    <property type="nucleotide sequence ID" value="NC_007426.1"/>
</dbReference>
<dbReference type="KEGG" id="nph:NP_2072A"/>
<dbReference type="GO" id="GO:0003677">
    <property type="term" value="F:DNA binding"/>
    <property type="evidence" value="ECO:0007669"/>
    <property type="project" value="InterPro"/>
</dbReference>
<gene>
    <name evidence="4" type="ordered locus">NP_2072A</name>
</gene>
<organism evidence="4 5">
    <name type="scientific">Natronomonas pharaonis (strain ATCC 35678 / DSM 2160 / CIP 103997 / JCM 8858 / NBRC 14720 / NCIMB 2260 / Gabara)</name>
    <name type="common">Halobacterium pharaonis</name>
    <dbReference type="NCBI Taxonomy" id="348780"/>
    <lineage>
        <taxon>Archaea</taxon>
        <taxon>Methanobacteriati</taxon>
        <taxon>Methanobacteriota</taxon>
        <taxon>Stenosarchaea group</taxon>
        <taxon>Halobacteria</taxon>
        <taxon>Halobacteriales</taxon>
        <taxon>Natronomonadaceae</taxon>
        <taxon>Natronomonas</taxon>
    </lineage>
</organism>
<feature type="domain" description="Transcription regulator HVO-2718-like helix-turn-helix" evidence="2">
    <location>
        <begin position="93"/>
        <end position="164"/>
    </location>
</feature>
<dbReference type="Proteomes" id="UP000002698">
    <property type="component" value="Chromosome"/>
</dbReference>
<protein>
    <submittedName>
        <fullName evidence="4">Cro/C1 family transcription regulator</fullName>
    </submittedName>
</protein>
<dbReference type="InterPro" id="IPR010982">
    <property type="entry name" value="Lambda_DNA-bd_dom_sf"/>
</dbReference>
<dbReference type="Pfam" id="PF26602">
    <property type="entry name" value="HVO_2718_N"/>
    <property type="match status" value="1"/>
</dbReference>
<dbReference type="EnsemblBacteria" id="CAI49127">
    <property type="protein sequence ID" value="CAI49127"/>
    <property type="gene ID" value="NP_2072A"/>
</dbReference>
<dbReference type="OrthoDB" id="339114at2157"/>
<dbReference type="HOGENOM" id="CLU_1574931_0_0_2"/>
<dbReference type="Gene3D" id="1.10.260.40">
    <property type="entry name" value="lambda repressor-like DNA-binding domains"/>
    <property type="match status" value="1"/>
</dbReference>
<keyword evidence="5" id="KW-1185">Reference proteome</keyword>
<name>A0A1U7EVP0_NATPD</name>
<evidence type="ECO:0000259" key="2">
    <source>
        <dbReference type="Pfam" id="PF24250"/>
    </source>
</evidence>
<dbReference type="InterPro" id="IPR057937">
    <property type="entry name" value="HVO_2718-like_HTH"/>
</dbReference>
<dbReference type="eggNOG" id="arCOG01863">
    <property type="taxonomic scope" value="Archaea"/>
</dbReference>
<dbReference type="STRING" id="348780.NP_2072A"/>